<dbReference type="PANTHER" id="PTHR30097">
    <property type="entry name" value="CATION EFFLUX SYSTEM PROTEIN CUSB"/>
    <property type="match status" value="1"/>
</dbReference>
<name>A0ABW3SJ23_9BACT</name>
<comment type="caution">
    <text evidence="5">The sequence shown here is derived from an EMBL/GenBank/DDBJ whole genome shotgun (WGS) entry which is preliminary data.</text>
</comment>
<keyword evidence="6" id="KW-1185">Reference proteome</keyword>
<dbReference type="RefSeq" id="WP_377522301.1">
    <property type="nucleotide sequence ID" value="NZ_JBHTLD010000005.1"/>
</dbReference>
<feature type="domain" description="CzcB-like C-terminal circularly permuted SH3-like" evidence="4">
    <location>
        <begin position="464"/>
        <end position="525"/>
    </location>
</feature>
<dbReference type="Pfam" id="PF25975">
    <property type="entry name" value="CzcB_C"/>
    <property type="match status" value="1"/>
</dbReference>
<proteinExistence type="inferred from homology"/>
<feature type="compositionally biased region" description="Basic and acidic residues" evidence="3">
    <location>
        <begin position="52"/>
        <end position="71"/>
    </location>
</feature>
<reference evidence="6" key="1">
    <citation type="journal article" date="2019" name="Int. J. Syst. Evol. Microbiol.">
        <title>The Global Catalogue of Microorganisms (GCM) 10K type strain sequencing project: providing services to taxonomists for standard genome sequencing and annotation.</title>
        <authorList>
            <consortium name="The Broad Institute Genomics Platform"/>
            <consortium name="The Broad Institute Genome Sequencing Center for Infectious Disease"/>
            <person name="Wu L."/>
            <person name="Ma J."/>
        </authorList>
    </citation>
    <scope>NUCLEOTIDE SEQUENCE [LARGE SCALE GENOMIC DNA]</scope>
    <source>
        <strain evidence="6">JCM 31319</strain>
    </source>
</reference>
<evidence type="ECO:0000313" key="5">
    <source>
        <dbReference type="EMBL" id="MFD1184828.1"/>
    </source>
</evidence>
<protein>
    <submittedName>
        <fullName evidence="5">Efflux RND transporter periplasmic adaptor subunit</fullName>
    </submittedName>
</protein>
<dbReference type="InterPro" id="IPR058649">
    <property type="entry name" value="CzcB_C"/>
</dbReference>
<dbReference type="Gene3D" id="2.40.420.20">
    <property type="match status" value="1"/>
</dbReference>
<dbReference type="InterPro" id="IPR051909">
    <property type="entry name" value="MFP_Cation_Efflux"/>
</dbReference>
<evidence type="ECO:0000313" key="6">
    <source>
        <dbReference type="Proteomes" id="UP001597094"/>
    </source>
</evidence>
<feature type="region of interest" description="Disordered" evidence="3">
    <location>
        <begin position="52"/>
        <end position="73"/>
    </location>
</feature>
<evidence type="ECO:0000259" key="4">
    <source>
        <dbReference type="Pfam" id="PF25975"/>
    </source>
</evidence>
<dbReference type="Proteomes" id="UP001597094">
    <property type="component" value="Unassembled WGS sequence"/>
</dbReference>
<accession>A0ABW3SJ23</accession>
<evidence type="ECO:0000256" key="1">
    <source>
        <dbReference type="ARBA" id="ARBA00009477"/>
    </source>
</evidence>
<comment type="similarity">
    <text evidence="1">Belongs to the membrane fusion protein (MFP) (TC 8.A.1) family.</text>
</comment>
<evidence type="ECO:0000256" key="2">
    <source>
        <dbReference type="ARBA" id="ARBA00022448"/>
    </source>
</evidence>
<gene>
    <name evidence="5" type="ORF">ACFQ2O_01325</name>
</gene>
<dbReference type="Gene3D" id="1.10.287.470">
    <property type="entry name" value="Helix hairpin bin"/>
    <property type="match status" value="1"/>
</dbReference>
<dbReference type="InterPro" id="IPR006143">
    <property type="entry name" value="RND_pump_MFP"/>
</dbReference>
<keyword evidence="2" id="KW-0813">Transport</keyword>
<dbReference type="PANTHER" id="PTHR30097:SF4">
    <property type="entry name" value="SLR6042 PROTEIN"/>
    <property type="match status" value="1"/>
</dbReference>
<evidence type="ECO:0000256" key="3">
    <source>
        <dbReference type="SAM" id="MobiDB-lite"/>
    </source>
</evidence>
<dbReference type="SUPFAM" id="SSF111369">
    <property type="entry name" value="HlyD-like secretion proteins"/>
    <property type="match status" value="1"/>
</dbReference>
<sequence>MRQTAAFFPGKPLWTKCTLELQPYQNHMLKSYVSLMAFCLVLFASGCGQDQEHAHDGAETEAEHGHPHGDELEPVSYTIYTDKTELFVEFKPLVVGETSSFAAHVTKLGENFTPLTEGQLTVSLVKGDKGIRQTVQEPRSPGIFGPALQPREAGSGYKLIFDVKSGDVTDRIVIDSLQVYPNAEAALADTKEADAPMGEEVPFLKEQAWKVEFATQQVTPQPFHNIIRTSGQIMPAPGDEQTIAASASGVVSLAGNDVIVGAPVTARERLFTISGGGVAEGNIDTRVREARTDFQRAQADYERAKELVKDQIISQREFESRKAIYENAASAYRTIAGNYGPKGLSVSAPQGGFIKSVLVSDGEFVEAGQPLASITQNERLVLRAEVPQTEASQLANVKSASFKVPGGEVYDTDNLNGRLLAYGKSAGADSYLIPITFQIANRGELVPGSFVEVYLRSASLPNALTVPVSAIMEDQGTHYVYVQTAGETFEKREVKLGASDGINVQLLSGVKPGERVVTKGAYQIKLSSASGEVPAHGHEH</sequence>
<organism evidence="5 6">
    <name type="scientific">Pontibacter rugosus</name>
    <dbReference type="NCBI Taxonomy" id="1745966"/>
    <lineage>
        <taxon>Bacteria</taxon>
        <taxon>Pseudomonadati</taxon>
        <taxon>Bacteroidota</taxon>
        <taxon>Cytophagia</taxon>
        <taxon>Cytophagales</taxon>
        <taxon>Hymenobacteraceae</taxon>
        <taxon>Pontibacter</taxon>
    </lineage>
</organism>
<dbReference type="Gene3D" id="2.40.30.170">
    <property type="match status" value="1"/>
</dbReference>
<dbReference type="EMBL" id="JBHTLD010000005">
    <property type="protein sequence ID" value="MFD1184828.1"/>
    <property type="molecule type" value="Genomic_DNA"/>
</dbReference>
<dbReference type="NCBIfam" id="TIGR01730">
    <property type="entry name" value="RND_mfp"/>
    <property type="match status" value="1"/>
</dbReference>